<name>A0A0C3U596_GUITC</name>
<organism evidence="8 9">
    <name type="scientific">Guillardia theta (strain CCMP2712)</name>
    <name type="common">Cryptophyte</name>
    <dbReference type="NCBI Taxonomy" id="905079"/>
    <lineage>
        <taxon>Eukaryota</taxon>
        <taxon>Cryptophyceae</taxon>
        <taxon>Pyrenomonadales</taxon>
        <taxon>Geminigeraceae</taxon>
        <taxon>Guillardia</taxon>
    </lineage>
</organism>
<evidence type="ECO:0000256" key="5">
    <source>
        <dbReference type="ARBA" id="ARBA00023136"/>
    </source>
</evidence>
<dbReference type="AlphaFoldDB" id="A0A0C3U596"/>
<reference evidence="9" key="1">
    <citation type="journal article" date="2012" name="Nature">
        <title>Algal genomes reveal evolutionary mosaicism and the fate of nucleomorphs.</title>
        <authorList>
            <consortium name="DOE Joint Genome Institute"/>
            <person name="Curtis B.A."/>
            <person name="Tanifuji G."/>
            <person name="Burki F."/>
            <person name="Gruber A."/>
            <person name="Irimia M."/>
            <person name="Maruyama S."/>
            <person name="Arias M.C."/>
            <person name="Ball S.G."/>
            <person name="Gile G.H."/>
            <person name="Hirakawa Y."/>
            <person name="Hopkins J.F."/>
            <person name="Kuo A."/>
            <person name="Rensing S.A."/>
            <person name="Schmutz J."/>
            <person name="Symeonidi A."/>
            <person name="Elias M."/>
            <person name="Eveleigh R.J."/>
            <person name="Herman E.K."/>
            <person name="Klute M.J."/>
            <person name="Nakayama T."/>
            <person name="Obornik M."/>
            <person name="Reyes-Prieto A."/>
            <person name="Armbrust E.V."/>
            <person name="Aves S.J."/>
            <person name="Beiko R.G."/>
            <person name="Coutinho P."/>
            <person name="Dacks J.B."/>
            <person name="Durnford D.G."/>
            <person name="Fast N.M."/>
            <person name="Green B.R."/>
            <person name="Grisdale C.J."/>
            <person name="Hempel F."/>
            <person name="Henrissat B."/>
            <person name="Hoppner M.P."/>
            <person name="Ishida K."/>
            <person name="Kim E."/>
            <person name="Koreny L."/>
            <person name="Kroth P.G."/>
            <person name="Liu Y."/>
            <person name="Malik S.B."/>
            <person name="Maier U.G."/>
            <person name="McRose D."/>
            <person name="Mock T."/>
            <person name="Neilson J.A."/>
            <person name="Onodera N.T."/>
            <person name="Poole A.M."/>
            <person name="Pritham E.J."/>
            <person name="Richards T.A."/>
            <person name="Rocap G."/>
            <person name="Roy S.W."/>
            <person name="Sarai C."/>
            <person name="Schaack S."/>
            <person name="Shirato S."/>
            <person name="Slamovits C.H."/>
            <person name="Spencer D.F."/>
            <person name="Suzuki S."/>
            <person name="Worden A.Z."/>
            <person name="Zauner S."/>
            <person name="Barry K."/>
            <person name="Bell C."/>
            <person name="Bharti A.K."/>
            <person name="Crow J.A."/>
            <person name="Grimwood J."/>
            <person name="Kramer R."/>
            <person name="Lindquist E."/>
            <person name="Lucas S."/>
            <person name="Salamov A."/>
            <person name="McFadden G.I."/>
            <person name="Lane C.E."/>
            <person name="Keeling P.J."/>
            <person name="Gray M.W."/>
            <person name="Grigoriev I.V."/>
            <person name="Archibald J.M."/>
        </authorList>
    </citation>
    <scope>NUCLEOTIDE SEQUENCE</scope>
    <source>
        <strain evidence="9">CCMP2712</strain>
    </source>
</reference>
<feature type="transmembrane region" description="Helical" evidence="7">
    <location>
        <begin position="21"/>
        <end position="43"/>
    </location>
</feature>
<keyword evidence="5 6" id="KW-0472">Membrane</keyword>
<dbReference type="EnsemblProtists" id="EKX51334">
    <property type="protein sequence ID" value="EKX51334"/>
    <property type="gene ID" value="GUITHDRAFT_66330"/>
</dbReference>
<evidence type="ECO:0000256" key="3">
    <source>
        <dbReference type="ARBA" id="ARBA00022692"/>
    </source>
</evidence>
<proteinExistence type="inferred from homology"/>
<dbReference type="InterPro" id="IPR005045">
    <property type="entry name" value="CDC50/LEM3_fam"/>
</dbReference>
<comment type="subcellular location">
    <subcellularLocation>
        <location evidence="1">Membrane</location>
        <topology evidence="1">Multi-pass membrane protein</topology>
    </subcellularLocation>
</comment>
<dbReference type="GO" id="GO:0005886">
    <property type="term" value="C:plasma membrane"/>
    <property type="evidence" value="ECO:0007669"/>
    <property type="project" value="TreeGrafter"/>
</dbReference>
<sequence length="306" mass="34659">MDTAFKQQRLRAWQPILTPKWVISSFFAVGVAFIGIAIGILGASNQVQELSLQYDAKCENHFMSWNASSYSECILNFTLPSNDKWATSEVYVYYELSNFYQNHRQAPFLQLNPFDSDAFGFADKFQDPQDASKELYMYPCGLVNGPCHLLQPLITSRRPCPTNPSGIAWKSDVDKKYIAPIKDASGLPNQGSFFCWHNVSDEDFIVWMRVAALPRFKKLYRKIPANKLKPGATYSLIIQNRFPVKDFGGTKTFVLSTTSWIGGKNNFLGIAYIVVGIICVALAIIFLVKHLISPRILGDPRYLNWK</sequence>
<dbReference type="PANTHER" id="PTHR10926:SF0">
    <property type="entry name" value="CDC50, ISOFORM A"/>
    <property type="match status" value="1"/>
</dbReference>
<dbReference type="Pfam" id="PF03381">
    <property type="entry name" value="CDC50"/>
    <property type="match status" value="1"/>
</dbReference>
<dbReference type="GO" id="GO:0005783">
    <property type="term" value="C:endoplasmic reticulum"/>
    <property type="evidence" value="ECO:0007669"/>
    <property type="project" value="TreeGrafter"/>
</dbReference>
<evidence type="ECO:0008006" key="10">
    <source>
        <dbReference type="Google" id="ProtNLM"/>
    </source>
</evidence>
<evidence type="ECO:0000313" key="9">
    <source>
        <dbReference type="Proteomes" id="UP000011087"/>
    </source>
</evidence>
<protein>
    <recommendedName>
        <fullName evidence="10">Cell cycle control protein</fullName>
    </recommendedName>
</protein>
<evidence type="ECO:0000313" key="8">
    <source>
        <dbReference type="EnsemblProtists" id="EKX51334"/>
    </source>
</evidence>
<dbReference type="PIRSF" id="PIRSF015840">
    <property type="entry name" value="DUF284_TM_euk"/>
    <property type="match status" value="1"/>
</dbReference>
<reference evidence="8" key="3">
    <citation type="submission" date="2016-03" db="UniProtKB">
        <authorList>
            <consortium name="EnsemblProtists"/>
        </authorList>
    </citation>
    <scope>IDENTIFICATION</scope>
</reference>
<reference evidence="9" key="2">
    <citation type="submission" date="2012-11" db="EMBL/GenBank/DDBJ databases">
        <authorList>
            <person name="Kuo A."/>
            <person name="Curtis B.A."/>
            <person name="Tanifuji G."/>
            <person name="Burki F."/>
            <person name="Gruber A."/>
            <person name="Irimia M."/>
            <person name="Maruyama S."/>
            <person name="Arias M.C."/>
            <person name="Ball S.G."/>
            <person name="Gile G.H."/>
            <person name="Hirakawa Y."/>
            <person name="Hopkins J.F."/>
            <person name="Rensing S.A."/>
            <person name="Schmutz J."/>
            <person name="Symeonidi A."/>
            <person name="Elias M."/>
            <person name="Eveleigh R.J."/>
            <person name="Herman E.K."/>
            <person name="Klute M.J."/>
            <person name="Nakayama T."/>
            <person name="Obornik M."/>
            <person name="Reyes-Prieto A."/>
            <person name="Armbrust E.V."/>
            <person name="Aves S.J."/>
            <person name="Beiko R.G."/>
            <person name="Coutinho P."/>
            <person name="Dacks J.B."/>
            <person name="Durnford D.G."/>
            <person name="Fast N.M."/>
            <person name="Green B.R."/>
            <person name="Grisdale C."/>
            <person name="Hempe F."/>
            <person name="Henrissat B."/>
            <person name="Hoppner M.P."/>
            <person name="Ishida K.-I."/>
            <person name="Kim E."/>
            <person name="Koreny L."/>
            <person name="Kroth P.G."/>
            <person name="Liu Y."/>
            <person name="Malik S.-B."/>
            <person name="Maier U.G."/>
            <person name="McRose D."/>
            <person name="Mock T."/>
            <person name="Neilson J.A."/>
            <person name="Onodera N.T."/>
            <person name="Poole A.M."/>
            <person name="Pritham E.J."/>
            <person name="Richards T.A."/>
            <person name="Rocap G."/>
            <person name="Roy S.W."/>
            <person name="Sarai C."/>
            <person name="Schaack S."/>
            <person name="Shirato S."/>
            <person name="Slamovits C.H."/>
            <person name="Spencer D.F."/>
            <person name="Suzuki S."/>
            <person name="Worden A.Z."/>
            <person name="Zauner S."/>
            <person name="Barry K."/>
            <person name="Bell C."/>
            <person name="Bharti A.K."/>
            <person name="Crow J.A."/>
            <person name="Grimwood J."/>
            <person name="Kramer R."/>
            <person name="Lindquist E."/>
            <person name="Lucas S."/>
            <person name="Salamov A."/>
            <person name="McFadden G.I."/>
            <person name="Lane C.E."/>
            <person name="Keeling P.J."/>
            <person name="Gray M.W."/>
            <person name="Grigoriev I.V."/>
            <person name="Archibald J.M."/>
        </authorList>
    </citation>
    <scope>NUCLEOTIDE SEQUENCE</scope>
    <source>
        <strain evidence="9">CCMP2712</strain>
    </source>
</reference>
<comment type="similarity">
    <text evidence="2 6">Belongs to the CDC50/LEM3 family.</text>
</comment>
<dbReference type="PANTHER" id="PTHR10926">
    <property type="entry name" value="CELL CYCLE CONTROL PROTEIN 50"/>
    <property type="match status" value="1"/>
</dbReference>
<accession>A0A0C3U596</accession>
<dbReference type="GO" id="GO:0005794">
    <property type="term" value="C:Golgi apparatus"/>
    <property type="evidence" value="ECO:0007669"/>
    <property type="project" value="TreeGrafter"/>
</dbReference>
<evidence type="ECO:0000256" key="6">
    <source>
        <dbReference type="PIRNR" id="PIRNR015840"/>
    </source>
</evidence>
<evidence type="ECO:0000256" key="7">
    <source>
        <dbReference type="SAM" id="Phobius"/>
    </source>
</evidence>
<evidence type="ECO:0000256" key="1">
    <source>
        <dbReference type="ARBA" id="ARBA00004141"/>
    </source>
</evidence>
<keyword evidence="3 7" id="KW-0812">Transmembrane</keyword>
<evidence type="ECO:0000256" key="4">
    <source>
        <dbReference type="ARBA" id="ARBA00022989"/>
    </source>
</evidence>
<keyword evidence="9" id="KW-1185">Reference proteome</keyword>
<keyword evidence="4 7" id="KW-1133">Transmembrane helix</keyword>
<dbReference type="OMA" id="TWNNDQP"/>
<evidence type="ECO:0000256" key="2">
    <source>
        <dbReference type="ARBA" id="ARBA00009457"/>
    </source>
</evidence>
<feature type="transmembrane region" description="Helical" evidence="7">
    <location>
        <begin position="267"/>
        <end position="288"/>
    </location>
</feature>
<dbReference type="Proteomes" id="UP000011087">
    <property type="component" value="Unassembled WGS sequence"/>
</dbReference>